<dbReference type="Proteomes" id="UP000811609">
    <property type="component" value="Chromosome 3"/>
</dbReference>
<keyword evidence="3" id="KW-0687">Ribonucleoprotein</keyword>
<evidence type="ECO:0000256" key="1">
    <source>
        <dbReference type="ARBA" id="ARBA00010797"/>
    </source>
</evidence>
<evidence type="ECO:0000313" key="5">
    <source>
        <dbReference type="Proteomes" id="UP000811609"/>
    </source>
</evidence>
<dbReference type="EMBL" id="CM031811">
    <property type="protein sequence ID" value="KAG6659729.1"/>
    <property type="molecule type" value="Genomic_DNA"/>
</dbReference>
<keyword evidence="2" id="KW-0689">Ribosomal protein</keyword>
<dbReference type="Pfam" id="PF01016">
    <property type="entry name" value="Ribosomal_L27"/>
    <property type="match status" value="1"/>
</dbReference>
<evidence type="ECO:0000256" key="3">
    <source>
        <dbReference type="ARBA" id="ARBA00023274"/>
    </source>
</evidence>
<name>A0A8T1QZN4_CARIL</name>
<dbReference type="NCBIfam" id="TIGR00062">
    <property type="entry name" value="L27"/>
    <property type="match status" value="1"/>
</dbReference>
<dbReference type="InterPro" id="IPR018261">
    <property type="entry name" value="Ribosomal_bL27_CS"/>
</dbReference>
<dbReference type="InterPro" id="IPR001684">
    <property type="entry name" value="Ribosomal_bL27"/>
</dbReference>
<proteinExistence type="inferred from homology"/>
<comment type="similarity">
    <text evidence="1">Belongs to the bacterial ribosomal protein bL27 family.</text>
</comment>
<accession>A0A8T1QZN4</accession>
<dbReference type="PANTHER" id="PTHR15893">
    <property type="entry name" value="RIBOSOMAL PROTEIN L27"/>
    <property type="match status" value="1"/>
</dbReference>
<dbReference type="PANTHER" id="PTHR15893:SF0">
    <property type="entry name" value="LARGE RIBOSOMAL SUBUNIT PROTEIN BL27M"/>
    <property type="match status" value="1"/>
</dbReference>
<evidence type="ECO:0000256" key="2">
    <source>
        <dbReference type="ARBA" id="ARBA00022980"/>
    </source>
</evidence>
<comment type="caution">
    <text evidence="4">The sequence shown here is derived from an EMBL/GenBank/DDBJ whole genome shotgun (WGS) entry which is preliminary data.</text>
</comment>
<evidence type="ECO:0008006" key="6">
    <source>
        <dbReference type="Google" id="ProtNLM"/>
    </source>
</evidence>
<protein>
    <recommendedName>
        <fullName evidence="6">Ribosomal protein L27</fullName>
    </recommendedName>
</protein>
<gene>
    <name evidence="4" type="ORF">CIPAW_03G056000</name>
</gene>
<keyword evidence="5" id="KW-1185">Reference proteome</keyword>
<sequence>MYIIPQPAFVRFPLTVQNAHRSRGHENGRDSRGQRLSVKIFGDQAAKPGSIIVRQRGTKLNAGKNVVLGKDHTIFSLIDGLVKFEKFGPDRKKVSVYTLYIHEKYSQRTPTVTEKRDYFRLRERMKATMEGCNLNH</sequence>
<dbReference type="GO" id="GO:0005840">
    <property type="term" value="C:ribosome"/>
    <property type="evidence" value="ECO:0007669"/>
    <property type="project" value="UniProtKB-KW"/>
</dbReference>
<dbReference type="PROSITE" id="PS00831">
    <property type="entry name" value="RIBOSOMAL_L27"/>
    <property type="match status" value="1"/>
</dbReference>
<organism evidence="4 5">
    <name type="scientific">Carya illinoinensis</name>
    <name type="common">Pecan</name>
    <dbReference type="NCBI Taxonomy" id="32201"/>
    <lineage>
        <taxon>Eukaryota</taxon>
        <taxon>Viridiplantae</taxon>
        <taxon>Streptophyta</taxon>
        <taxon>Embryophyta</taxon>
        <taxon>Tracheophyta</taxon>
        <taxon>Spermatophyta</taxon>
        <taxon>Magnoliopsida</taxon>
        <taxon>eudicotyledons</taxon>
        <taxon>Gunneridae</taxon>
        <taxon>Pentapetalae</taxon>
        <taxon>rosids</taxon>
        <taxon>fabids</taxon>
        <taxon>Fagales</taxon>
        <taxon>Juglandaceae</taxon>
        <taxon>Carya</taxon>
    </lineage>
</organism>
<dbReference type="GO" id="GO:1990904">
    <property type="term" value="C:ribonucleoprotein complex"/>
    <property type="evidence" value="ECO:0007669"/>
    <property type="project" value="UniProtKB-KW"/>
</dbReference>
<dbReference type="GO" id="GO:0003735">
    <property type="term" value="F:structural constituent of ribosome"/>
    <property type="evidence" value="ECO:0007669"/>
    <property type="project" value="InterPro"/>
</dbReference>
<evidence type="ECO:0000313" key="4">
    <source>
        <dbReference type="EMBL" id="KAG6659729.1"/>
    </source>
</evidence>
<reference evidence="4" key="1">
    <citation type="submission" date="2020-12" db="EMBL/GenBank/DDBJ databases">
        <title>WGS assembly of Carya illinoinensis cv. Pawnee.</title>
        <authorList>
            <person name="Platts A."/>
            <person name="Shu S."/>
            <person name="Wright S."/>
            <person name="Barry K."/>
            <person name="Edger P."/>
            <person name="Pires J.C."/>
            <person name="Schmutz J."/>
        </authorList>
    </citation>
    <scope>NUCLEOTIDE SEQUENCE</scope>
    <source>
        <tissue evidence="4">Leaf</tissue>
    </source>
</reference>
<dbReference type="AlphaFoldDB" id="A0A8T1QZN4"/>
<dbReference type="GO" id="GO:0006412">
    <property type="term" value="P:translation"/>
    <property type="evidence" value="ECO:0007669"/>
    <property type="project" value="InterPro"/>
</dbReference>